<protein>
    <recommendedName>
        <fullName evidence="3">HEAT repeat domain-containing protein</fullName>
    </recommendedName>
</protein>
<dbReference type="SUPFAM" id="SSF48371">
    <property type="entry name" value="ARM repeat"/>
    <property type="match status" value="1"/>
</dbReference>
<name>A0A0F9FWD9_9ZZZZ</name>
<dbReference type="InterPro" id="IPR016024">
    <property type="entry name" value="ARM-type_fold"/>
</dbReference>
<dbReference type="AlphaFoldDB" id="A0A0F9FWD9"/>
<evidence type="ECO:0000313" key="2">
    <source>
        <dbReference type="EMBL" id="KKL82586.1"/>
    </source>
</evidence>
<sequence>MRLKRSRTQADPAGEVRREAALLLPSIADEQAVALLAERLKSEQDETVREAIYQGLGLLRDARVWSELVAGISRESPPVANAAAAALEAWPGENSPPIKTFTPPLGPRDAHTHEYIRHPNPEWSTHHVCRLCGFATVTKGLPAYLIVDQPPTNSIATRSSESPQESDTTASADGSRHRSPEAEGSAS</sequence>
<gene>
    <name evidence="2" type="ORF">LCGC14_1983280</name>
</gene>
<organism evidence="2">
    <name type="scientific">marine sediment metagenome</name>
    <dbReference type="NCBI Taxonomy" id="412755"/>
    <lineage>
        <taxon>unclassified sequences</taxon>
        <taxon>metagenomes</taxon>
        <taxon>ecological metagenomes</taxon>
    </lineage>
</organism>
<reference evidence="2" key="1">
    <citation type="journal article" date="2015" name="Nature">
        <title>Complex archaea that bridge the gap between prokaryotes and eukaryotes.</title>
        <authorList>
            <person name="Spang A."/>
            <person name="Saw J.H."/>
            <person name="Jorgensen S.L."/>
            <person name="Zaremba-Niedzwiedzka K."/>
            <person name="Martijn J."/>
            <person name="Lind A.E."/>
            <person name="van Eijk R."/>
            <person name="Schleper C."/>
            <person name="Guy L."/>
            <person name="Ettema T.J."/>
        </authorList>
    </citation>
    <scope>NUCLEOTIDE SEQUENCE</scope>
</reference>
<accession>A0A0F9FWD9</accession>
<evidence type="ECO:0000256" key="1">
    <source>
        <dbReference type="SAM" id="MobiDB-lite"/>
    </source>
</evidence>
<proteinExistence type="predicted"/>
<dbReference type="InterPro" id="IPR011989">
    <property type="entry name" value="ARM-like"/>
</dbReference>
<dbReference type="Gene3D" id="1.25.10.10">
    <property type="entry name" value="Leucine-rich Repeat Variant"/>
    <property type="match status" value="1"/>
</dbReference>
<feature type="region of interest" description="Disordered" evidence="1">
    <location>
        <begin position="150"/>
        <end position="187"/>
    </location>
</feature>
<feature type="compositionally biased region" description="Polar residues" evidence="1">
    <location>
        <begin position="150"/>
        <end position="172"/>
    </location>
</feature>
<dbReference type="Pfam" id="PF13646">
    <property type="entry name" value="HEAT_2"/>
    <property type="match status" value="1"/>
</dbReference>
<evidence type="ECO:0008006" key="3">
    <source>
        <dbReference type="Google" id="ProtNLM"/>
    </source>
</evidence>
<comment type="caution">
    <text evidence="2">The sequence shown here is derived from an EMBL/GenBank/DDBJ whole genome shotgun (WGS) entry which is preliminary data.</text>
</comment>
<dbReference type="EMBL" id="LAZR01022236">
    <property type="protein sequence ID" value="KKL82586.1"/>
    <property type="molecule type" value="Genomic_DNA"/>
</dbReference>